<dbReference type="EMBL" id="FOJG01000001">
    <property type="protein sequence ID" value="SEW13291.1"/>
    <property type="molecule type" value="Genomic_DNA"/>
</dbReference>
<dbReference type="STRING" id="29529.SAMN04488122_0763"/>
<protein>
    <submittedName>
        <fullName evidence="2">Type IX secretion system membrane protein, PorP/SprF family</fullName>
    </submittedName>
</protein>
<dbReference type="AlphaFoldDB" id="A0A1I0PG50"/>
<evidence type="ECO:0000256" key="1">
    <source>
        <dbReference type="SAM" id="SignalP"/>
    </source>
</evidence>
<sequence length="304" mass="33249">MRNKSYIRLLLLSGLFLLSMKMKAQSFSSNSSLLEPSATQYFQNQYLANPAMAGIDSGLHVNASYRNQWSDIAGAPVTKFLSADGNFGRRVGGGLRIFNDAAGLLNRTRVALSYAYHLPLNSSNQQLSFGLSLALNLQRLNTKDLNGEVNDPSIGAFNRRDDYFEAEYGMAYTNGHLNLQGAVPNIRSLFSGNNNTIDGGNIFFTAASYQFTPEGVISKIEPKLCYRGVKDYDNILDIGLNVAVLENVANVMAMYHTSKSMTAGIGVNIMKTVAIQALYTTQTGGIKTYVNGTYEIGASIHLFR</sequence>
<proteinExistence type="predicted"/>
<accession>A0A1I0PG50</accession>
<keyword evidence="3" id="KW-1185">Reference proteome</keyword>
<feature type="signal peptide" evidence="1">
    <location>
        <begin position="1"/>
        <end position="24"/>
    </location>
</feature>
<dbReference type="Proteomes" id="UP000199310">
    <property type="component" value="Unassembled WGS sequence"/>
</dbReference>
<keyword evidence="1" id="KW-0732">Signal</keyword>
<organism evidence="2 3">
    <name type="scientific">Chitinophaga arvensicola</name>
    <dbReference type="NCBI Taxonomy" id="29529"/>
    <lineage>
        <taxon>Bacteria</taxon>
        <taxon>Pseudomonadati</taxon>
        <taxon>Bacteroidota</taxon>
        <taxon>Chitinophagia</taxon>
        <taxon>Chitinophagales</taxon>
        <taxon>Chitinophagaceae</taxon>
        <taxon>Chitinophaga</taxon>
    </lineage>
</organism>
<dbReference type="RefSeq" id="WP_089890790.1">
    <property type="nucleotide sequence ID" value="NZ_FOJG01000001.1"/>
</dbReference>
<dbReference type="OrthoDB" id="891773at2"/>
<name>A0A1I0PG50_9BACT</name>
<gene>
    <name evidence="2" type="ORF">SAMN04488122_0763</name>
</gene>
<feature type="chain" id="PRO_5011458085" evidence="1">
    <location>
        <begin position="25"/>
        <end position="304"/>
    </location>
</feature>
<evidence type="ECO:0000313" key="2">
    <source>
        <dbReference type="EMBL" id="SEW13291.1"/>
    </source>
</evidence>
<dbReference type="NCBIfam" id="TIGR03519">
    <property type="entry name" value="T9SS_PorP_fam"/>
    <property type="match status" value="1"/>
</dbReference>
<reference evidence="3" key="1">
    <citation type="submission" date="2016-10" db="EMBL/GenBank/DDBJ databases">
        <authorList>
            <person name="Varghese N."/>
            <person name="Submissions S."/>
        </authorList>
    </citation>
    <scope>NUCLEOTIDE SEQUENCE [LARGE SCALE GENOMIC DNA]</scope>
    <source>
        <strain evidence="3">DSM 3695</strain>
    </source>
</reference>
<evidence type="ECO:0000313" key="3">
    <source>
        <dbReference type="Proteomes" id="UP000199310"/>
    </source>
</evidence>
<dbReference type="Pfam" id="PF11751">
    <property type="entry name" value="PorP_SprF"/>
    <property type="match status" value="1"/>
</dbReference>
<dbReference type="InterPro" id="IPR019861">
    <property type="entry name" value="PorP/SprF_Bacteroidetes"/>
</dbReference>